<dbReference type="GeneID" id="64597560"/>
<comment type="caution">
    <text evidence="2">The sequence shown here is derived from an EMBL/GenBank/DDBJ whole genome shotgun (WGS) entry which is preliminary data.</text>
</comment>
<evidence type="ECO:0000313" key="2">
    <source>
        <dbReference type="EMBL" id="KAG1789175.1"/>
    </source>
</evidence>
<dbReference type="RefSeq" id="XP_041156296.1">
    <property type="nucleotide sequence ID" value="XM_041303796.1"/>
</dbReference>
<evidence type="ECO:0000256" key="1">
    <source>
        <dbReference type="SAM" id="SignalP"/>
    </source>
</evidence>
<dbReference type="OrthoDB" id="2691023at2759"/>
<dbReference type="EMBL" id="JABBWE010000061">
    <property type="protein sequence ID" value="KAG1789175.1"/>
    <property type="molecule type" value="Genomic_DNA"/>
</dbReference>
<protein>
    <submittedName>
        <fullName evidence="2">Uncharacterized protein</fullName>
    </submittedName>
</protein>
<reference evidence="2" key="1">
    <citation type="journal article" date="2020" name="New Phytol.">
        <title>Comparative genomics reveals dynamic genome evolution in host specialist ectomycorrhizal fungi.</title>
        <authorList>
            <person name="Lofgren L.A."/>
            <person name="Nguyen N.H."/>
            <person name="Vilgalys R."/>
            <person name="Ruytinx J."/>
            <person name="Liao H.L."/>
            <person name="Branco S."/>
            <person name="Kuo A."/>
            <person name="LaButti K."/>
            <person name="Lipzen A."/>
            <person name="Andreopoulos W."/>
            <person name="Pangilinan J."/>
            <person name="Riley R."/>
            <person name="Hundley H."/>
            <person name="Na H."/>
            <person name="Barry K."/>
            <person name="Grigoriev I.V."/>
            <person name="Stajich J.E."/>
            <person name="Kennedy P.G."/>
        </authorList>
    </citation>
    <scope>NUCLEOTIDE SEQUENCE</scope>
    <source>
        <strain evidence="2">S12</strain>
    </source>
</reference>
<keyword evidence="1" id="KW-0732">Signal</keyword>
<dbReference type="AlphaFoldDB" id="A0A9P7AGU3"/>
<feature type="signal peptide" evidence="1">
    <location>
        <begin position="1"/>
        <end position="20"/>
    </location>
</feature>
<dbReference type="Proteomes" id="UP000719766">
    <property type="component" value="Unassembled WGS sequence"/>
</dbReference>
<name>A0A9P7AGU3_9AGAM</name>
<feature type="chain" id="PRO_5040466977" evidence="1">
    <location>
        <begin position="21"/>
        <end position="92"/>
    </location>
</feature>
<sequence length="92" mass="10072">MRYHISQIMRLSLILAIVAAFKLAVSIPVVVDDGDCPVYCNVGDCCPSYDCQPIERCGRSNLCVSVIDPPNYSEFPLLPWCSVVDDTAGTCK</sequence>
<accession>A0A9P7AGU3</accession>
<proteinExistence type="predicted"/>
<organism evidence="2 3">
    <name type="scientific">Suillus plorans</name>
    <dbReference type="NCBI Taxonomy" id="116603"/>
    <lineage>
        <taxon>Eukaryota</taxon>
        <taxon>Fungi</taxon>
        <taxon>Dikarya</taxon>
        <taxon>Basidiomycota</taxon>
        <taxon>Agaricomycotina</taxon>
        <taxon>Agaricomycetes</taxon>
        <taxon>Agaricomycetidae</taxon>
        <taxon>Boletales</taxon>
        <taxon>Suillineae</taxon>
        <taxon>Suillaceae</taxon>
        <taxon>Suillus</taxon>
    </lineage>
</organism>
<gene>
    <name evidence="2" type="ORF">HD556DRAFT_1399569</name>
</gene>
<keyword evidence="3" id="KW-1185">Reference proteome</keyword>
<evidence type="ECO:0000313" key="3">
    <source>
        <dbReference type="Proteomes" id="UP000719766"/>
    </source>
</evidence>